<dbReference type="AlphaFoldDB" id="A0ABD1RSQ2"/>
<evidence type="ECO:0000256" key="1">
    <source>
        <dbReference type="SAM" id="MobiDB-lite"/>
    </source>
</evidence>
<protein>
    <submittedName>
        <fullName evidence="2">Retrotransposon gag protein</fullName>
    </submittedName>
</protein>
<gene>
    <name evidence="2" type="ORF">Adt_26834</name>
</gene>
<accession>A0ABD1RSQ2</accession>
<feature type="region of interest" description="Disordered" evidence="1">
    <location>
        <begin position="122"/>
        <end position="159"/>
    </location>
</feature>
<keyword evidence="3" id="KW-1185">Reference proteome</keyword>
<proteinExistence type="predicted"/>
<dbReference type="EMBL" id="JBFOLK010000008">
    <property type="protein sequence ID" value="KAL2491206.1"/>
    <property type="molecule type" value="Genomic_DNA"/>
</dbReference>
<feature type="compositionally biased region" description="Basic and acidic residues" evidence="1">
    <location>
        <begin position="122"/>
        <end position="148"/>
    </location>
</feature>
<comment type="caution">
    <text evidence="2">The sequence shown here is derived from an EMBL/GenBank/DDBJ whole genome shotgun (WGS) entry which is preliminary data.</text>
</comment>
<evidence type="ECO:0000313" key="2">
    <source>
        <dbReference type="EMBL" id="KAL2491206.1"/>
    </source>
</evidence>
<sequence length="159" mass="18641">MEKYDGSSDPVDHLKAFIDLMRLQATPDAIISKRTKKIAISLMQLTQDKDERLKDFIVRFNRTTLGIKDLQISTVVTSMMSETRSRPFKMSLSKNSSDTMHELLSRGDKYVDAEEAYIITKNMRDRKETESNKRKTWDELEPRDDKGKQKINYQQWTND</sequence>
<name>A0ABD1RSQ2_9LAMI</name>
<dbReference type="Proteomes" id="UP001604336">
    <property type="component" value="Unassembled WGS sequence"/>
</dbReference>
<evidence type="ECO:0000313" key="3">
    <source>
        <dbReference type="Proteomes" id="UP001604336"/>
    </source>
</evidence>
<organism evidence="2 3">
    <name type="scientific">Abeliophyllum distichum</name>
    <dbReference type="NCBI Taxonomy" id="126358"/>
    <lineage>
        <taxon>Eukaryota</taxon>
        <taxon>Viridiplantae</taxon>
        <taxon>Streptophyta</taxon>
        <taxon>Embryophyta</taxon>
        <taxon>Tracheophyta</taxon>
        <taxon>Spermatophyta</taxon>
        <taxon>Magnoliopsida</taxon>
        <taxon>eudicotyledons</taxon>
        <taxon>Gunneridae</taxon>
        <taxon>Pentapetalae</taxon>
        <taxon>asterids</taxon>
        <taxon>lamiids</taxon>
        <taxon>Lamiales</taxon>
        <taxon>Oleaceae</taxon>
        <taxon>Forsythieae</taxon>
        <taxon>Abeliophyllum</taxon>
    </lineage>
</organism>
<reference evidence="3" key="1">
    <citation type="submission" date="2024-07" db="EMBL/GenBank/DDBJ databases">
        <title>Two chromosome-level genome assemblies of Korean endemic species Abeliophyllum distichum and Forsythia ovata (Oleaceae).</title>
        <authorList>
            <person name="Jang H."/>
        </authorList>
    </citation>
    <scope>NUCLEOTIDE SEQUENCE [LARGE SCALE GENOMIC DNA]</scope>
</reference>